<gene>
    <name evidence="1" type="ORF">BKA15_000492</name>
</gene>
<comment type="caution">
    <text evidence="1">The sequence shown here is derived from an EMBL/GenBank/DDBJ whole genome shotgun (WGS) entry which is preliminary data.</text>
</comment>
<dbReference type="AlphaFoldDB" id="A0A7Y9L9W9"/>
<dbReference type="Proteomes" id="UP000569914">
    <property type="component" value="Unassembled WGS sequence"/>
</dbReference>
<protein>
    <submittedName>
        <fullName evidence="1">Uncharacterized protein</fullName>
    </submittedName>
</protein>
<name>A0A7Y9L9W9_9ACTN</name>
<accession>A0A7Y9L9W9</accession>
<proteinExistence type="predicted"/>
<dbReference type="RefSeq" id="WP_179747927.1">
    <property type="nucleotide sequence ID" value="NZ_JACCBU010000001.1"/>
</dbReference>
<dbReference type="EMBL" id="JACCBU010000001">
    <property type="protein sequence ID" value="NYE69163.1"/>
    <property type="molecule type" value="Genomic_DNA"/>
</dbReference>
<evidence type="ECO:0000313" key="1">
    <source>
        <dbReference type="EMBL" id="NYE69163.1"/>
    </source>
</evidence>
<organism evidence="1 2">
    <name type="scientific">Microlunatus parietis</name>
    <dbReference type="NCBI Taxonomy" id="682979"/>
    <lineage>
        <taxon>Bacteria</taxon>
        <taxon>Bacillati</taxon>
        <taxon>Actinomycetota</taxon>
        <taxon>Actinomycetes</taxon>
        <taxon>Propionibacteriales</taxon>
        <taxon>Propionibacteriaceae</taxon>
        <taxon>Microlunatus</taxon>
    </lineage>
</organism>
<keyword evidence="2" id="KW-1185">Reference proteome</keyword>
<sequence length="336" mass="37008">MKTLALVESPAQLLNVLEWAHRHDVQRDDLTTVVLAPRPEQSRLQLRRMTEIARNLRHVVRWHEPRLGAASTARTVRAMAGELIGIDRLVIGDPFSGVIQVVLGVTRVPEVVIVDDGTATMEFARLWAAGEELVRWHTTKTAPHRRQIASLARRRMTAATGSKISLFSCLPLEVELPVIKNDFGWTRSQYGQPTVKITGDLVGTSLVETGVVDEEAYLAGVASLAKRYKVDRYFAHRKEEPAKLDRITALGIQVVRPELPIELTARMGPIGRHVISFPSTVVHTLPVVLADTAADLVVCDINQDWYTTKTSAASSTFLNHVASSARLTHGLTAAAC</sequence>
<evidence type="ECO:0000313" key="2">
    <source>
        <dbReference type="Proteomes" id="UP000569914"/>
    </source>
</evidence>
<reference evidence="1 2" key="1">
    <citation type="submission" date="2020-07" db="EMBL/GenBank/DDBJ databases">
        <title>Sequencing the genomes of 1000 actinobacteria strains.</title>
        <authorList>
            <person name="Klenk H.-P."/>
        </authorList>
    </citation>
    <scope>NUCLEOTIDE SEQUENCE [LARGE SCALE GENOMIC DNA]</scope>
    <source>
        <strain evidence="1 2">DSM 22083</strain>
    </source>
</reference>